<evidence type="ECO:0000259" key="9">
    <source>
        <dbReference type="Pfam" id="PF25752"/>
    </source>
</evidence>
<accession>A0A8D1C6X5</accession>
<evidence type="ECO:0000313" key="10">
    <source>
        <dbReference type="Ensembl" id="ENSSSCP00030022345.1"/>
    </source>
</evidence>
<dbReference type="Pfam" id="PF25752">
    <property type="entry name" value="DUF1619_N"/>
    <property type="match status" value="1"/>
</dbReference>
<dbReference type="InterPro" id="IPR040354">
    <property type="entry name" value="TCTN1-3"/>
</dbReference>
<feature type="region of interest" description="Disordered" evidence="6">
    <location>
        <begin position="23"/>
        <end position="69"/>
    </location>
</feature>
<dbReference type="InterPro" id="IPR057724">
    <property type="entry name" value="TCTN1-3_N"/>
</dbReference>
<comment type="subunit">
    <text evidence="2">Part of the tectonic-like complex (also named B9 complex).</text>
</comment>
<dbReference type="Proteomes" id="UP000694570">
    <property type="component" value="Unplaced"/>
</dbReference>
<keyword evidence="5" id="KW-0325">Glycoprotein</keyword>
<proteinExistence type="inferred from homology"/>
<feature type="domain" description="Tectonic-1-3" evidence="8">
    <location>
        <begin position="207"/>
        <end position="366"/>
    </location>
</feature>
<feature type="domain" description="Tectonic-1-3 N-terminal" evidence="9">
    <location>
        <begin position="68"/>
        <end position="183"/>
    </location>
</feature>
<evidence type="ECO:0000256" key="4">
    <source>
        <dbReference type="ARBA" id="ARBA00022794"/>
    </source>
</evidence>
<evidence type="ECO:0000256" key="2">
    <source>
        <dbReference type="ARBA" id="ARBA00011495"/>
    </source>
</evidence>
<keyword evidence="4" id="KW-0970">Cilium biogenesis/degradation</keyword>
<dbReference type="GO" id="GO:0030030">
    <property type="term" value="P:cell projection organization"/>
    <property type="evidence" value="ECO:0007669"/>
    <property type="project" value="UniProtKB-KW"/>
</dbReference>
<dbReference type="PANTHER" id="PTHR14611:SF4">
    <property type="entry name" value="TECTONIC-3"/>
    <property type="match status" value="1"/>
</dbReference>
<dbReference type="Pfam" id="PF07773">
    <property type="entry name" value="TCTN_DUF1619"/>
    <property type="match status" value="2"/>
</dbReference>
<dbReference type="Ensembl" id="ENSSSCT00030049325.1">
    <property type="protein sequence ID" value="ENSSSCP00030022345.1"/>
    <property type="gene ID" value="ENSSSCG00030035575.1"/>
</dbReference>
<feature type="signal peptide" evidence="7">
    <location>
        <begin position="1"/>
        <end position="22"/>
    </location>
</feature>
<evidence type="ECO:0000259" key="8">
    <source>
        <dbReference type="Pfam" id="PF07773"/>
    </source>
</evidence>
<keyword evidence="3 7" id="KW-0732">Signal</keyword>
<feature type="compositionally biased region" description="Polar residues" evidence="6">
    <location>
        <begin position="43"/>
        <end position="54"/>
    </location>
</feature>
<evidence type="ECO:0000256" key="6">
    <source>
        <dbReference type="SAM" id="MobiDB-lite"/>
    </source>
</evidence>
<reference evidence="10" key="1">
    <citation type="submission" date="2025-08" db="UniProtKB">
        <authorList>
            <consortium name="Ensembl"/>
        </authorList>
    </citation>
    <scope>IDENTIFICATION</scope>
</reference>
<feature type="chain" id="PRO_5034008973" evidence="7">
    <location>
        <begin position="23"/>
        <end position="607"/>
    </location>
</feature>
<sequence>MFASLLSLLQVLFLMIPEGVQPQPSPSPSGAVPTHLNVGPRTQGGTLQSSSEGTETPWAVPGTSTVGPNVVTPSAPGNGTVDVFPVLPICVCDLTPGTCDINCCCDKDCYLLHPRTVFSFCLPGSVRSSSWVCVDNSLIFRSNSPFPSRVFMDSNGIKQFCVHVNNSKLNYFQKLQKVNATNFQALATEFGGESFTSTFQTPSPPPFYRAGDPILTYFPKWSIISLLRQPAGVGAGGLCAESNPAGFLESESTTCARFFENLTDSCTLEPALNAASYYNFTVLKVPRGVSDLQNTKFQVPVTLVSQAGPPLLAGNTCQNVVSKVIYEIETNGTFGIQKVSVSFEQTNLTVKPSTSLQQHFIIRFRAFQQNTAAALSGPRSGNPGYIVGKPLLALSGGIKHSMTLLQSQGDGTCSVKRHEVQFGVNAISGCKLRLERVDCSRLQQKIYQTLDGGPRPEHVAIFGNADPAQKEEWTRILSRNCNVSARHCTSCCVIPVSLEIQILWAYIGLQSNPQAHVLRTRFLYQCQSMQDSQQETEVSLTTVVTFVDVTQKPEPPRGQPRVDWKLPFDFFFPFKVAFSRVDSQKGSVSPILTLCLLLLGVLNLETK</sequence>
<dbReference type="InterPro" id="IPR011677">
    <property type="entry name" value="TCTN1-3_dom"/>
</dbReference>
<evidence type="ECO:0000256" key="7">
    <source>
        <dbReference type="SAM" id="SignalP"/>
    </source>
</evidence>
<name>A0A8D1C6X5_PIG</name>
<dbReference type="PANTHER" id="PTHR14611">
    <property type="entry name" value="TECTONIC FAMILY MEMBER"/>
    <property type="match status" value="1"/>
</dbReference>
<dbReference type="AlphaFoldDB" id="A0A8D1C6X5"/>
<gene>
    <name evidence="10" type="primary">TCTN3</name>
</gene>
<organism evidence="10 11">
    <name type="scientific">Sus scrofa</name>
    <name type="common">Pig</name>
    <dbReference type="NCBI Taxonomy" id="9823"/>
    <lineage>
        <taxon>Eukaryota</taxon>
        <taxon>Metazoa</taxon>
        <taxon>Chordata</taxon>
        <taxon>Craniata</taxon>
        <taxon>Vertebrata</taxon>
        <taxon>Euteleostomi</taxon>
        <taxon>Mammalia</taxon>
        <taxon>Eutheria</taxon>
        <taxon>Laurasiatheria</taxon>
        <taxon>Artiodactyla</taxon>
        <taxon>Suina</taxon>
        <taxon>Suidae</taxon>
        <taxon>Sus</taxon>
    </lineage>
</organism>
<evidence type="ECO:0000256" key="3">
    <source>
        <dbReference type="ARBA" id="ARBA00022729"/>
    </source>
</evidence>
<evidence type="ECO:0000313" key="11">
    <source>
        <dbReference type="Proteomes" id="UP000694570"/>
    </source>
</evidence>
<comment type="similarity">
    <text evidence="1">Belongs to the tectonic family.</text>
</comment>
<evidence type="ECO:0000256" key="1">
    <source>
        <dbReference type="ARBA" id="ARBA00007633"/>
    </source>
</evidence>
<protein>
    <submittedName>
        <fullName evidence="10">Tectonic family member 3</fullName>
    </submittedName>
</protein>
<evidence type="ECO:0000256" key="5">
    <source>
        <dbReference type="ARBA" id="ARBA00023180"/>
    </source>
</evidence>
<feature type="domain" description="Tectonic-1-3" evidence="8">
    <location>
        <begin position="380"/>
        <end position="549"/>
    </location>
</feature>